<comment type="caution">
    <text evidence="1">The sequence shown here is derived from an EMBL/GenBank/DDBJ whole genome shotgun (WGS) entry which is preliminary data.</text>
</comment>
<protein>
    <submittedName>
        <fullName evidence="1">Uncharacterized protein</fullName>
    </submittedName>
</protein>
<keyword evidence="2" id="KW-1185">Reference proteome</keyword>
<name>A0ACC0Y475_9ROSI</name>
<evidence type="ECO:0000313" key="1">
    <source>
        <dbReference type="EMBL" id="KAJ0029894.1"/>
    </source>
</evidence>
<dbReference type="Proteomes" id="UP001163603">
    <property type="component" value="Chromosome 8"/>
</dbReference>
<gene>
    <name evidence="1" type="ORF">Pint_13807</name>
</gene>
<accession>A0ACC0Y475</accession>
<organism evidence="1 2">
    <name type="scientific">Pistacia integerrima</name>
    <dbReference type="NCBI Taxonomy" id="434235"/>
    <lineage>
        <taxon>Eukaryota</taxon>
        <taxon>Viridiplantae</taxon>
        <taxon>Streptophyta</taxon>
        <taxon>Embryophyta</taxon>
        <taxon>Tracheophyta</taxon>
        <taxon>Spermatophyta</taxon>
        <taxon>Magnoliopsida</taxon>
        <taxon>eudicotyledons</taxon>
        <taxon>Gunneridae</taxon>
        <taxon>Pentapetalae</taxon>
        <taxon>rosids</taxon>
        <taxon>malvids</taxon>
        <taxon>Sapindales</taxon>
        <taxon>Anacardiaceae</taxon>
        <taxon>Pistacia</taxon>
    </lineage>
</organism>
<evidence type="ECO:0000313" key="2">
    <source>
        <dbReference type="Proteomes" id="UP001163603"/>
    </source>
</evidence>
<dbReference type="EMBL" id="CM047743">
    <property type="protein sequence ID" value="KAJ0029894.1"/>
    <property type="molecule type" value="Genomic_DNA"/>
</dbReference>
<reference evidence="2" key="1">
    <citation type="journal article" date="2023" name="G3 (Bethesda)">
        <title>Genome assembly and association tests identify interacting loci associated with vigor, precocity, and sex in interspecific pistachio rootstocks.</title>
        <authorList>
            <person name="Palmer W."/>
            <person name="Jacygrad E."/>
            <person name="Sagayaradj S."/>
            <person name="Cavanaugh K."/>
            <person name="Han R."/>
            <person name="Bertier L."/>
            <person name="Beede B."/>
            <person name="Kafkas S."/>
            <person name="Golino D."/>
            <person name="Preece J."/>
            <person name="Michelmore R."/>
        </authorList>
    </citation>
    <scope>NUCLEOTIDE SEQUENCE [LARGE SCALE GENOMIC DNA]</scope>
</reference>
<sequence>MSSTVNSSNDHDDNHVQDQESITFPLLRRERSPINSSSQVAIVGSYVCPIESLDYEIAENDFFKQDWRTRGKAYIFQYIFMKWSLCFLIGLIVGLIGFFNNLAVENIAGIKFVVTSNMMLASKYGFAFLVFSVSNLVLTLLAAIITAFIAPTATGSWYPRSQGLPERSGRACVNTPVTLRALYCFVKRMFYLCSSSNLGIYLGLICWYCSCLLNVQIVGSIFAVSSSLLIGKAGPMVHTGACVASLLGQGGSSKYGLTWKWLRFFKNDRDRRDLVTCGSAAGIAASFRAPVGGLLFALEEMASWWRSALLWRAFFTTAIVAILLRALIDVCLSGKCGLFGKGGLIMYDAYSANISYHLVDLPPVLILGIVGGILGSFYNFLLEKLLRVYNLINEKGVAYKIFLALSISIFTSCLLFGLPWLAKCLPCPSDTSEQCPTIGRSGNYKKFQCPPGHYNDLASLIFNTNDDAIKNLFSSGTDSEFQYSSIIIFFITCFFLSILSYGIVAPAGLFVPVIVTGASYGRFVGMLVGHHTSLNHGLYAVLGAASLLGGSMRMTVSLCVIILELTNNLLLLPLIMLVLLVSKTVADAFNGNIYDLIMKAKGFPYLETHAEPYMRQLTVADVVTGPLQFFHGIEKVGNVVHVLKTTRHNGFPVIDEHPISEKPVLYGLILRAHLLTLLKKKSFLSTPEPVGIEAFTQFSAVDFAKRGSGNFDNIEDIHLSLEEMELFLDLHPFTNASPYTVVETMSLAKALVLFREVALRHLLVIPKTSGRSPVVGILTRHDFMPEHILGLHPLLVRSRWKRLRVRFPQILRFF</sequence>
<proteinExistence type="predicted"/>